<dbReference type="InterPro" id="IPR048716">
    <property type="entry name" value="Phosphatase-like_N"/>
</dbReference>
<protein>
    <submittedName>
        <fullName evidence="3">Low molecular weight phosphotyrosine protein phosphatase</fullName>
    </submittedName>
</protein>
<keyword evidence="4" id="KW-1185">Reference proteome</keyword>
<accession>M1UIU8</accession>
<dbReference type="AlphaFoldDB" id="M1UIU8"/>
<dbReference type="PANTHER" id="PTHR43428:SF1">
    <property type="entry name" value="ARSENATE REDUCTASE"/>
    <property type="match status" value="1"/>
</dbReference>
<organism evidence="3 4">
    <name type="scientific">Corynebacterium callunae DSM 20147</name>
    <dbReference type="NCBI Taxonomy" id="1121353"/>
    <lineage>
        <taxon>Bacteria</taxon>
        <taxon>Bacillati</taxon>
        <taxon>Actinomycetota</taxon>
        <taxon>Actinomycetes</taxon>
        <taxon>Mycobacteriales</taxon>
        <taxon>Corynebacteriaceae</taxon>
        <taxon>Corynebacterium</taxon>
    </lineage>
</organism>
<dbReference type="CDD" id="cd16345">
    <property type="entry name" value="LMWP_ArsC"/>
    <property type="match status" value="1"/>
</dbReference>
<gene>
    <name evidence="3" type="ORF">H924_01140</name>
</gene>
<sequence>MPDTPESQLKLLNRVVEDLAKKYEDKFSVETIERYVFESYTALARTAKIRTHLPLLAEHFATDRLEALIHAGDKIEDAYPQVLFVCERNAGRSQIASALLKHYAGGEVHVRSAGTLPDSEVHPVVLDVLAERGIDIGGAFPKPLTDDVVRASDYVITMGCDDVCPIYPGKHYLDWDLMDPEDESPERVRAIVDEIDGHIRELWARISQ</sequence>
<dbReference type="SUPFAM" id="SSF52788">
    <property type="entry name" value="Phosphotyrosine protein phosphatases I"/>
    <property type="match status" value="1"/>
</dbReference>
<dbReference type="InterPro" id="IPR036196">
    <property type="entry name" value="Ptyr_pPase_sf"/>
</dbReference>
<dbReference type="EMBL" id="CP004354">
    <property type="protein sequence ID" value="AGG65684.1"/>
    <property type="molecule type" value="Genomic_DNA"/>
</dbReference>
<dbReference type="Gene3D" id="1.10.8.1060">
    <property type="entry name" value="Corynebacterium glutamicum thioredoxin-dependent arsenate reductase, N-terminal domain"/>
    <property type="match status" value="1"/>
</dbReference>
<dbReference type="NCBIfam" id="NF046112">
    <property type="entry name" value="MSMEG_6209_Nter"/>
    <property type="match status" value="1"/>
</dbReference>
<dbReference type="PANTHER" id="PTHR43428">
    <property type="entry name" value="ARSENATE REDUCTASE"/>
    <property type="match status" value="1"/>
</dbReference>
<name>M1UIU8_9CORY</name>
<dbReference type="Pfam" id="PF01451">
    <property type="entry name" value="LMWPc"/>
    <property type="match status" value="1"/>
</dbReference>
<dbReference type="Proteomes" id="UP000011760">
    <property type="component" value="Chromosome"/>
</dbReference>
<evidence type="ECO:0000259" key="2">
    <source>
        <dbReference type="SMART" id="SM00226"/>
    </source>
</evidence>
<evidence type="ECO:0000313" key="4">
    <source>
        <dbReference type="Proteomes" id="UP000011760"/>
    </source>
</evidence>
<dbReference type="STRING" id="1121353.H924_01140"/>
<dbReference type="eggNOG" id="COG0394">
    <property type="taxonomic scope" value="Bacteria"/>
</dbReference>
<evidence type="ECO:0000256" key="1">
    <source>
        <dbReference type="ARBA" id="ARBA00022849"/>
    </source>
</evidence>
<dbReference type="RefSeq" id="WP_015650139.1">
    <property type="nucleotide sequence ID" value="NC_020506.1"/>
</dbReference>
<dbReference type="Pfam" id="PF21234">
    <property type="entry name" value="Phosphatase-like_N"/>
    <property type="match status" value="1"/>
</dbReference>
<dbReference type="SMART" id="SM00226">
    <property type="entry name" value="LMWPc"/>
    <property type="match status" value="1"/>
</dbReference>
<dbReference type="InterPro" id="IPR023485">
    <property type="entry name" value="Ptyr_pPase"/>
</dbReference>
<dbReference type="Gene3D" id="3.40.50.2300">
    <property type="match status" value="1"/>
</dbReference>
<dbReference type="OrthoDB" id="9799372at2"/>
<dbReference type="PATRIC" id="fig|1121353.3.peg.238"/>
<keyword evidence="1" id="KW-0059">Arsenical resistance</keyword>
<dbReference type="KEGG" id="ccn:H924_01140"/>
<reference evidence="3 4" key="1">
    <citation type="submission" date="2013-02" db="EMBL/GenBank/DDBJ databases">
        <title>The complete genome sequence of Corynebacterium callunae DSM 20147.</title>
        <authorList>
            <person name="Ruckert C."/>
            <person name="Albersmeier A."/>
            <person name="Kalinowski J."/>
        </authorList>
    </citation>
    <scope>NUCLEOTIDE SEQUENCE [LARGE SCALE GENOMIC DNA]</scope>
    <source>
        <strain evidence="3 4">DSM 20147</strain>
    </source>
</reference>
<evidence type="ECO:0000313" key="3">
    <source>
        <dbReference type="EMBL" id="AGG65684.1"/>
    </source>
</evidence>
<dbReference type="HOGENOM" id="CLU_101344_0_0_11"/>
<feature type="domain" description="Phosphotyrosine protein phosphatase I" evidence="2">
    <location>
        <begin position="80"/>
        <end position="205"/>
    </location>
</feature>
<proteinExistence type="predicted"/>
<dbReference type="GO" id="GO:0046685">
    <property type="term" value="P:response to arsenic-containing substance"/>
    <property type="evidence" value="ECO:0007669"/>
    <property type="project" value="UniProtKB-KW"/>
</dbReference>